<name>A0A8D8Z9J6_9HEMI</name>
<protein>
    <submittedName>
        <fullName evidence="1">Uncharacterized protein</fullName>
    </submittedName>
</protein>
<proteinExistence type="predicted"/>
<organism evidence="1">
    <name type="scientific">Cacopsylla melanoneura</name>
    <dbReference type="NCBI Taxonomy" id="428564"/>
    <lineage>
        <taxon>Eukaryota</taxon>
        <taxon>Metazoa</taxon>
        <taxon>Ecdysozoa</taxon>
        <taxon>Arthropoda</taxon>
        <taxon>Hexapoda</taxon>
        <taxon>Insecta</taxon>
        <taxon>Pterygota</taxon>
        <taxon>Neoptera</taxon>
        <taxon>Paraneoptera</taxon>
        <taxon>Hemiptera</taxon>
        <taxon>Sternorrhyncha</taxon>
        <taxon>Psylloidea</taxon>
        <taxon>Psyllidae</taxon>
        <taxon>Psyllinae</taxon>
        <taxon>Cacopsylla</taxon>
    </lineage>
</organism>
<dbReference type="AlphaFoldDB" id="A0A8D8Z9J6"/>
<dbReference type="EMBL" id="HBUF01448045">
    <property type="protein sequence ID" value="CAG6743450.1"/>
    <property type="molecule type" value="Transcribed_RNA"/>
</dbReference>
<evidence type="ECO:0000313" key="1">
    <source>
        <dbReference type="EMBL" id="CAG6743450.1"/>
    </source>
</evidence>
<accession>A0A8D8Z9J6</accession>
<sequence>MAARPVAIIASPILETPVQNTPIWSTLFTLYMSFCTSTYHRVTDIDERIFSVTLCLFVIYLHVKGKSRLADLSEACSGQSRLYWSRLCGCRYLLDTLLGR</sequence>
<reference evidence="1" key="1">
    <citation type="submission" date="2021-05" db="EMBL/GenBank/DDBJ databases">
        <authorList>
            <person name="Alioto T."/>
            <person name="Alioto T."/>
            <person name="Gomez Garrido J."/>
        </authorList>
    </citation>
    <scope>NUCLEOTIDE SEQUENCE</scope>
</reference>